<dbReference type="GO" id="GO:0008270">
    <property type="term" value="F:zinc ion binding"/>
    <property type="evidence" value="ECO:0007669"/>
    <property type="project" value="UniProtKB-KW"/>
</dbReference>
<dbReference type="RefSeq" id="XP_030759748.1">
    <property type="nucleotide sequence ID" value="XM_030903888.1"/>
</dbReference>
<gene>
    <name evidence="9" type="primary">LOC115885101</name>
</gene>
<keyword evidence="1" id="KW-0479">Metal-binding</keyword>
<accession>A0A6J2Y7E7</accession>
<proteinExistence type="predicted"/>
<dbReference type="AlphaFoldDB" id="A0A6J2Y7E7"/>
<dbReference type="GO" id="GO:0043565">
    <property type="term" value="F:sequence-specific DNA binding"/>
    <property type="evidence" value="ECO:0007669"/>
    <property type="project" value="InterPro"/>
</dbReference>
<sequence>MVIRCEVCKKIRKIHPGLSFHIFPKNNARKLMWFSLLGITDSKALKNRAVVCSDHFNRSDFFTKNERQYLKPDALPLPFMSPFIQPRYSPSSETSSCSTSSGKSLSKPRDMRNEYDEVKLGTLSRTSSSSTLTASETDIPNPKYDIIFGSPVEEYQM</sequence>
<evidence type="ECO:0000256" key="4">
    <source>
        <dbReference type="ARBA" id="ARBA00023125"/>
    </source>
</evidence>
<keyword evidence="8" id="KW-1185">Reference proteome</keyword>
<feature type="region of interest" description="Disordered" evidence="6">
    <location>
        <begin position="86"/>
        <end position="143"/>
    </location>
</feature>
<dbReference type="Gene3D" id="6.20.210.20">
    <property type="entry name" value="THAP domain"/>
    <property type="match status" value="1"/>
</dbReference>
<dbReference type="SMART" id="SM00980">
    <property type="entry name" value="THAP"/>
    <property type="match status" value="1"/>
</dbReference>
<dbReference type="Pfam" id="PF05485">
    <property type="entry name" value="THAP"/>
    <property type="match status" value="1"/>
</dbReference>
<dbReference type="Proteomes" id="UP000504635">
    <property type="component" value="Unplaced"/>
</dbReference>
<evidence type="ECO:0000259" key="7">
    <source>
        <dbReference type="PROSITE" id="PS50950"/>
    </source>
</evidence>
<evidence type="ECO:0000256" key="2">
    <source>
        <dbReference type="ARBA" id="ARBA00022771"/>
    </source>
</evidence>
<dbReference type="SUPFAM" id="SSF57716">
    <property type="entry name" value="Glucocorticoid receptor-like (DNA-binding domain)"/>
    <property type="match status" value="1"/>
</dbReference>
<dbReference type="KEGG" id="soy:115885101"/>
<protein>
    <submittedName>
        <fullName evidence="9">Uncharacterized protein LOC115885101</fullName>
    </submittedName>
</protein>
<keyword evidence="2 5" id="KW-0863">Zinc-finger</keyword>
<feature type="domain" description="THAP-type" evidence="7">
    <location>
        <begin position="1"/>
        <end position="79"/>
    </location>
</feature>
<dbReference type="InterPro" id="IPR038441">
    <property type="entry name" value="THAP_Znf_sf"/>
</dbReference>
<feature type="compositionally biased region" description="Low complexity" evidence="6">
    <location>
        <begin position="120"/>
        <end position="137"/>
    </location>
</feature>
<evidence type="ECO:0000313" key="8">
    <source>
        <dbReference type="Proteomes" id="UP000504635"/>
    </source>
</evidence>
<feature type="compositionally biased region" description="Basic and acidic residues" evidence="6">
    <location>
        <begin position="107"/>
        <end position="119"/>
    </location>
</feature>
<dbReference type="InterPro" id="IPR026516">
    <property type="entry name" value="THAP1/10"/>
</dbReference>
<keyword evidence="4 5" id="KW-0238">DNA-binding</keyword>
<dbReference type="PANTHER" id="PTHR46600">
    <property type="entry name" value="THAP DOMAIN-CONTAINING"/>
    <property type="match status" value="1"/>
</dbReference>
<evidence type="ECO:0000313" key="9">
    <source>
        <dbReference type="RefSeq" id="XP_030759748.1"/>
    </source>
</evidence>
<evidence type="ECO:0000256" key="3">
    <source>
        <dbReference type="ARBA" id="ARBA00022833"/>
    </source>
</evidence>
<dbReference type="InterPro" id="IPR006612">
    <property type="entry name" value="THAP_Znf"/>
</dbReference>
<name>A0A6J2Y7E7_SITOR</name>
<evidence type="ECO:0000256" key="5">
    <source>
        <dbReference type="PROSITE-ProRule" id="PRU00309"/>
    </source>
</evidence>
<dbReference type="PROSITE" id="PS50950">
    <property type="entry name" value="ZF_THAP"/>
    <property type="match status" value="1"/>
</dbReference>
<keyword evidence="3" id="KW-0862">Zinc</keyword>
<feature type="compositionally biased region" description="Low complexity" evidence="6">
    <location>
        <begin position="89"/>
        <end position="105"/>
    </location>
</feature>
<organism evidence="8 9">
    <name type="scientific">Sitophilus oryzae</name>
    <name type="common">Rice weevil</name>
    <name type="synonym">Curculio oryzae</name>
    <dbReference type="NCBI Taxonomy" id="7048"/>
    <lineage>
        <taxon>Eukaryota</taxon>
        <taxon>Metazoa</taxon>
        <taxon>Ecdysozoa</taxon>
        <taxon>Arthropoda</taxon>
        <taxon>Hexapoda</taxon>
        <taxon>Insecta</taxon>
        <taxon>Pterygota</taxon>
        <taxon>Neoptera</taxon>
        <taxon>Endopterygota</taxon>
        <taxon>Coleoptera</taxon>
        <taxon>Polyphaga</taxon>
        <taxon>Cucujiformia</taxon>
        <taxon>Curculionidae</taxon>
        <taxon>Dryophthorinae</taxon>
        <taxon>Sitophilus</taxon>
    </lineage>
</organism>
<evidence type="ECO:0000256" key="6">
    <source>
        <dbReference type="SAM" id="MobiDB-lite"/>
    </source>
</evidence>
<dbReference type="GeneID" id="115885101"/>
<dbReference type="PANTHER" id="PTHR46600:SF11">
    <property type="entry name" value="THAP DOMAIN-CONTAINING PROTEIN 10"/>
    <property type="match status" value="1"/>
</dbReference>
<evidence type="ECO:0000256" key="1">
    <source>
        <dbReference type="ARBA" id="ARBA00022723"/>
    </source>
</evidence>
<dbReference type="InParanoid" id="A0A6J2Y7E7"/>
<dbReference type="OrthoDB" id="7312725at2759"/>
<reference evidence="9" key="1">
    <citation type="submission" date="2025-08" db="UniProtKB">
        <authorList>
            <consortium name="RefSeq"/>
        </authorList>
    </citation>
    <scope>IDENTIFICATION</scope>
    <source>
        <tissue evidence="9">Gonads</tissue>
    </source>
</reference>